<keyword evidence="1" id="KW-0175">Coiled coil</keyword>
<keyword evidence="2" id="KW-0472">Membrane</keyword>
<protein>
    <recommendedName>
        <fullName evidence="5">DUF2802 domain-containing protein</fullName>
    </recommendedName>
</protein>
<evidence type="ECO:0008006" key="5">
    <source>
        <dbReference type="Google" id="ProtNLM"/>
    </source>
</evidence>
<organism evidence="3 4">
    <name type="scientific">Donghicola tyrosinivorans</name>
    <dbReference type="NCBI Taxonomy" id="1652492"/>
    <lineage>
        <taxon>Bacteria</taxon>
        <taxon>Pseudomonadati</taxon>
        <taxon>Pseudomonadota</taxon>
        <taxon>Alphaproteobacteria</taxon>
        <taxon>Rhodobacterales</taxon>
        <taxon>Roseobacteraceae</taxon>
        <taxon>Donghicola</taxon>
    </lineage>
</organism>
<keyword evidence="2" id="KW-0812">Transmembrane</keyword>
<evidence type="ECO:0000256" key="1">
    <source>
        <dbReference type="SAM" id="Coils"/>
    </source>
</evidence>
<feature type="transmembrane region" description="Helical" evidence="2">
    <location>
        <begin position="6"/>
        <end position="26"/>
    </location>
</feature>
<comment type="caution">
    <text evidence="3">The sequence shown here is derived from an EMBL/GenBank/DDBJ whole genome shotgun (WGS) entry which is preliminary data.</text>
</comment>
<dbReference type="AlphaFoldDB" id="A0A2T0WID1"/>
<keyword evidence="4" id="KW-1185">Reference proteome</keyword>
<dbReference type="Proteomes" id="UP000238392">
    <property type="component" value="Unassembled WGS sequence"/>
</dbReference>
<evidence type="ECO:0000313" key="3">
    <source>
        <dbReference type="EMBL" id="PRY86446.1"/>
    </source>
</evidence>
<keyword evidence="2" id="KW-1133">Transmembrane helix</keyword>
<gene>
    <name evidence="3" type="ORF">CLV74_11285</name>
</gene>
<feature type="coiled-coil region" evidence="1">
    <location>
        <begin position="44"/>
        <end position="71"/>
    </location>
</feature>
<dbReference type="EMBL" id="PVTQ01000012">
    <property type="protein sequence ID" value="PRY86446.1"/>
    <property type="molecule type" value="Genomic_DNA"/>
</dbReference>
<accession>A0A2T0WID1</accession>
<proteinExistence type="predicted"/>
<evidence type="ECO:0000256" key="2">
    <source>
        <dbReference type="SAM" id="Phobius"/>
    </source>
</evidence>
<dbReference type="RefSeq" id="WP_106266694.1">
    <property type="nucleotide sequence ID" value="NZ_PVTQ01000012.1"/>
</dbReference>
<dbReference type="OrthoDB" id="7743770at2"/>
<evidence type="ECO:0000313" key="4">
    <source>
        <dbReference type="Proteomes" id="UP000238392"/>
    </source>
</evidence>
<name>A0A2T0WID1_9RHOB</name>
<sequence>MTSQFLYLAAAAGLLLAAFVGATFVARRKRAAKKAVVAAPATATDTLSDRLERLEDAVAEMSDLMKDTRSDVAWLAGERMIDQAISLARQGESGLEISRKTGISADELVAMQAFRKH</sequence>
<reference evidence="3 4" key="1">
    <citation type="submission" date="2018-03" db="EMBL/GenBank/DDBJ databases">
        <title>Genomic Encyclopedia of Archaeal and Bacterial Type Strains, Phase II (KMG-II): from individual species to whole genera.</title>
        <authorList>
            <person name="Goeker M."/>
        </authorList>
    </citation>
    <scope>NUCLEOTIDE SEQUENCE [LARGE SCALE GENOMIC DNA]</scope>
    <source>
        <strain evidence="3 4">DSM 100212</strain>
    </source>
</reference>